<keyword evidence="4" id="KW-0804">Transcription</keyword>
<dbReference type="Pfam" id="PF00847">
    <property type="entry name" value="AP2"/>
    <property type="match status" value="1"/>
</dbReference>
<dbReference type="InterPro" id="IPR016177">
    <property type="entry name" value="DNA-bd_dom_sf"/>
</dbReference>
<dbReference type="GO" id="GO:0003700">
    <property type="term" value="F:DNA-binding transcription factor activity"/>
    <property type="evidence" value="ECO:0007669"/>
    <property type="project" value="InterPro"/>
</dbReference>
<dbReference type="OrthoDB" id="207175at2759"/>
<dbReference type="InterPro" id="IPR036955">
    <property type="entry name" value="AP2/ERF_dom_sf"/>
</dbReference>
<dbReference type="SUPFAM" id="SSF54171">
    <property type="entry name" value="DNA-binding domain"/>
    <property type="match status" value="2"/>
</dbReference>
<proteinExistence type="predicted"/>
<name>A0A835N1P2_9ROSI</name>
<reference evidence="7 8" key="1">
    <citation type="submission" date="2020-10" db="EMBL/GenBank/DDBJ databases">
        <title>Plant Genome Project.</title>
        <authorList>
            <person name="Zhang R.-G."/>
        </authorList>
    </citation>
    <scope>NUCLEOTIDE SEQUENCE [LARGE SCALE GENOMIC DNA]</scope>
    <source>
        <strain evidence="7">FAFU-HL-1</strain>
        <tissue evidence="7">Leaf</tissue>
    </source>
</reference>
<dbReference type="SMART" id="SM00380">
    <property type="entry name" value="AP2"/>
    <property type="match status" value="2"/>
</dbReference>
<dbReference type="PRINTS" id="PR00367">
    <property type="entry name" value="ETHRSPELEMNT"/>
</dbReference>
<evidence type="ECO:0000313" key="8">
    <source>
        <dbReference type="Proteomes" id="UP000657918"/>
    </source>
</evidence>
<sequence>MSKWSGFSLTPHLRIDEGFGREDQANGFSVMPLCSDGSLCVVDPFRRPYWRSENTMDGGRTSEDDPKLENFLGCYSNSPSNETKVYCQQEDHRCHQNHADRINDNLAPSFNTNGDVKNGENSLTNLSSLIQSYHFNDNPHTLIPNHCLQHYNLNPSHSHNHESGMNQVPFESASSVSGFKSWLRQTAPFSSSGKSPNEANNSNFQSLLLTMSPRSQNGLAVISPLQVVEPVVKPLAKEPVSHKSIDTFGQRTSQYKGVTRHRWTGRYEAHLWDNSCRKEGQTRKGRQGGYDKEEKAARAYDLAALKYWGPSAHINFPLNTYEKELEEMRQMTRQEFVANLRRKSSGFSRGASVYRGVTRHQQHGRWQARIGRVAGNKDLYLGTFTLMVLSPLSSWRLNVNLERFDSDRLIARYDIGTQEEAAEAYDIAAIKFRGTSAVTNFGTRRYDVKRICSSSTLIASDLAKRSSKDWAPVALEDYNSCASSTSCQPLLGSSSSEASDELTGMMWSDQNTGEHQQQRSANNDVTLVASSSRNSSNAASPKRSAGLFSDFVVLGNQSYCQGYFPLQGGNARTIPLHGA</sequence>
<gene>
    <name evidence="7" type="ORF">SADUNF_Sadunf03G0039700</name>
</gene>
<evidence type="ECO:0000313" key="7">
    <source>
        <dbReference type="EMBL" id="KAF9685295.1"/>
    </source>
</evidence>
<dbReference type="GO" id="GO:0003677">
    <property type="term" value="F:DNA binding"/>
    <property type="evidence" value="ECO:0007669"/>
    <property type="project" value="UniProtKB-KW"/>
</dbReference>
<accession>A0A835N1P2</accession>
<dbReference type="AlphaFoldDB" id="A0A835N1P2"/>
<evidence type="ECO:0000259" key="6">
    <source>
        <dbReference type="PROSITE" id="PS51032"/>
    </source>
</evidence>
<organism evidence="7 8">
    <name type="scientific">Salix dunnii</name>
    <dbReference type="NCBI Taxonomy" id="1413687"/>
    <lineage>
        <taxon>Eukaryota</taxon>
        <taxon>Viridiplantae</taxon>
        <taxon>Streptophyta</taxon>
        <taxon>Embryophyta</taxon>
        <taxon>Tracheophyta</taxon>
        <taxon>Spermatophyta</taxon>
        <taxon>Magnoliopsida</taxon>
        <taxon>eudicotyledons</taxon>
        <taxon>Gunneridae</taxon>
        <taxon>Pentapetalae</taxon>
        <taxon>rosids</taxon>
        <taxon>fabids</taxon>
        <taxon>Malpighiales</taxon>
        <taxon>Salicaceae</taxon>
        <taxon>Saliceae</taxon>
        <taxon>Salix</taxon>
    </lineage>
</organism>
<dbReference type="GO" id="GO:0005634">
    <property type="term" value="C:nucleus"/>
    <property type="evidence" value="ECO:0007669"/>
    <property type="project" value="UniProtKB-SubCell"/>
</dbReference>
<keyword evidence="8" id="KW-1185">Reference proteome</keyword>
<dbReference type="PANTHER" id="PTHR32467">
    <property type="entry name" value="AP2-LIKE ETHYLENE-RESPONSIVE TRANSCRIPTION FACTOR"/>
    <property type="match status" value="1"/>
</dbReference>
<comment type="subcellular location">
    <subcellularLocation>
        <location evidence="1">Nucleus</location>
    </subcellularLocation>
</comment>
<dbReference type="CDD" id="cd00018">
    <property type="entry name" value="AP2"/>
    <property type="match status" value="2"/>
</dbReference>
<feature type="domain" description="AP2/ERF" evidence="6">
    <location>
        <begin position="353"/>
        <end position="442"/>
    </location>
</feature>
<evidence type="ECO:0000256" key="4">
    <source>
        <dbReference type="ARBA" id="ARBA00023163"/>
    </source>
</evidence>
<dbReference type="FunFam" id="3.30.730.10:FF:000003">
    <property type="entry name" value="AP2-like ethylene-responsive transcription factor ANT"/>
    <property type="match status" value="1"/>
</dbReference>
<keyword evidence="2" id="KW-0805">Transcription regulation</keyword>
<protein>
    <recommendedName>
        <fullName evidence="6">AP2/ERF domain-containing protein</fullName>
    </recommendedName>
</protein>
<keyword evidence="3" id="KW-0238">DNA-binding</keyword>
<dbReference type="InterPro" id="IPR001471">
    <property type="entry name" value="AP2/ERF_dom"/>
</dbReference>
<evidence type="ECO:0000256" key="2">
    <source>
        <dbReference type="ARBA" id="ARBA00023015"/>
    </source>
</evidence>
<dbReference type="Gene3D" id="3.30.730.10">
    <property type="entry name" value="AP2/ERF domain"/>
    <property type="match status" value="3"/>
</dbReference>
<dbReference type="PROSITE" id="PS51032">
    <property type="entry name" value="AP2_ERF"/>
    <property type="match status" value="2"/>
</dbReference>
<dbReference type="EMBL" id="JADGMS010000003">
    <property type="protein sequence ID" value="KAF9685295.1"/>
    <property type="molecule type" value="Genomic_DNA"/>
</dbReference>
<dbReference type="Proteomes" id="UP000657918">
    <property type="component" value="Unassembled WGS sequence"/>
</dbReference>
<dbReference type="PANTHER" id="PTHR32467:SF90">
    <property type="entry name" value="AP2-LIKE ETHYLENE-RESPONSIVE TRANSCRIPTION FACTOR AIL1"/>
    <property type="match status" value="1"/>
</dbReference>
<comment type="caution">
    <text evidence="7">The sequence shown here is derived from an EMBL/GenBank/DDBJ whole genome shotgun (WGS) entry which is preliminary data.</text>
</comment>
<keyword evidence="5" id="KW-0539">Nucleus</keyword>
<evidence type="ECO:0000256" key="1">
    <source>
        <dbReference type="ARBA" id="ARBA00004123"/>
    </source>
</evidence>
<evidence type="ECO:0000256" key="3">
    <source>
        <dbReference type="ARBA" id="ARBA00023125"/>
    </source>
</evidence>
<feature type="domain" description="AP2/ERF" evidence="6">
    <location>
        <begin position="254"/>
        <end position="317"/>
    </location>
</feature>
<evidence type="ECO:0000256" key="5">
    <source>
        <dbReference type="ARBA" id="ARBA00023242"/>
    </source>
</evidence>